<sequence>MLQKLLNRLTVRHIFFDLDRTLWDFEMNSRETLEELFYELLASRTNMAAEEFIKIYHKHNERLWSEYQKGAIKKEMLRWKRFQLTFKELGIVDNALAQQFDKAYIARSPQKTNLFPGTIETLLYLSKHYRLHIITNGFLETQSLKIDNAGITPFIQHMTTSEEAGHQKPEAGAFEYSLKKTGAKVKNSIMVGDDLEIDIVGASNFGMKQVFFNPEKQKHNFHPTWEIVSLLELKHIF</sequence>
<dbReference type="RefSeq" id="WP_092437335.1">
    <property type="nucleotide sequence ID" value="NZ_FMYP01000020.1"/>
</dbReference>
<reference evidence="1 2" key="1">
    <citation type="submission" date="2016-09" db="EMBL/GenBank/DDBJ databases">
        <authorList>
            <person name="Capua I."/>
            <person name="De Benedictis P."/>
            <person name="Joannis T."/>
            <person name="Lombin L.H."/>
            <person name="Cattoli G."/>
        </authorList>
    </citation>
    <scope>NUCLEOTIDE SEQUENCE [LARGE SCALE GENOMIC DNA]</scope>
    <source>
        <strain evidence="1 2">A7P-90m</strain>
    </source>
</reference>
<dbReference type="InterPro" id="IPR023198">
    <property type="entry name" value="PGP-like_dom2"/>
</dbReference>
<dbReference type="GO" id="GO:0008253">
    <property type="term" value="F:5'-nucleotidase activity"/>
    <property type="evidence" value="ECO:0007669"/>
    <property type="project" value="InterPro"/>
</dbReference>
<dbReference type="NCBIfam" id="TIGR02254">
    <property type="entry name" value="YjjG_YfnB"/>
    <property type="match status" value="1"/>
</dbReference>
<protein>
    <submittedName>
        <fullName evidence="1">Putative hydrolase of the HAD superfamily</fullName>
    </submittedName>
</protein>
<dbReference type="Gene3D" id="1.10.150.240">
    <property type="entry name" value="Putative phosphatase, domain 2"/>
    <property type="match status" value="1"/>
</dbReference>
<keyword evidence="2" id="KW-1185">Reference proteome</keyword>
<dbReference type="STRING" id="1640674.SAMN05216323_102014"/>
<accession>A0A1G6JGP3</accession>
<dbReference type="InterPro" id="IPR011951">
    <property type="entry name" value="HAD-SF_hydro_IA_YjjG/PynA"/>
</dbReference>
<dbReference type="InterPro" id="IPR006439">
    <property type="entry name" value="HAD-SF_hydro_IA"/>
</dbReference>
<dbReference type="PANTHER" id="PTHR47478:SF1">
    <property type="entry name" value="PYRIMIDINE 5'-NUCLEOTIDASE YJJG"/>
    <property type="match status" value="1"/>
</dbReference>
<dbReference type="NCBIfam" id="TIGR01549">
    <property type="entry name" value="HAD-SF-IA-v1"/>
    <property type="match status" value="1"/>
</dbReference>
<dbReference type="Gene3D" id="3.40.50.1000">
    <property type="entry name" value="HAD superfamily/HAD-like"/>
    <property type="match status" value="1"/>
</dbReference>
<dbReference type="InterPro" id="IPR036412">
    <property type="entry name" value="HAD-like_sf"/>
</dbReference>
<dbReference type="EMBL" id="FMYP01000020">
    <property type="protein sequence ID" value="SDC17899.1"/>
    <property type="molecule type" value="Genomic_DNA"/>
</dbReference>
<evidence type="ECO:0000313" key="2">
    <source>
        <dbReference type="Proteomes" id="UP000199452"/>
    </source>
</evidence>
<keyword evidence="1" id="KW-0378">Hydrolase</keyword>
<dbReference type="InterPro" id="IPR041492">
    <property type="entry name" value="HAD_2"/>
</dbReference>
<dbReference type="PANTHER" id="PTHR47478">
    <property type="match status" value="1"/>
</dbReference>
<dbReference type="SFLD" id="SFLDS00003">
    <property type="entry name" value="Haloacid_Dehalogenase"/>
    <property type="match status" value="1"/>
</dbReference>
<name>A0A1G6JGP3_9BACT</name>
<dbReference type="PRINTS" id="PR00413">
    <property type="entry name" value="HADHALOGNASE"/>
</dbReference>
<organism evidence="1 2">
    <name type="scientific">Williamwhitmania taraxaci</name>
    <dbReference type="NCBI Taxonomy" id="1640674"/>
    <lineage>
        <taxon>Bacteria</taxon>
        <taxon>Pseudomonadati</taxon>
        <taxon>Bacteroidota</taxon>
        <taxon>Bacteroidia</taxon>
        <taxon>Bacteroidales</taxon>
        <taxon>Williamwhitmaniaceae</taxon>
        <taxon>Williamwhitmania</taxon>
    </lineage>
</organism>
<proteinExistence type="predicted"/>
<dbReference type="OrthoDB" id="9802350at2"/>
<dbReference type="SUPFAM" id="SSF56784">
    <property type="entry name" value="HAD-like"/>
    <property type="match status" value="1"/>
</dbReference>
<dbReference type="Pfam" id="PF13419">
    <property type="entry name" value="HAD_2"/>
    <property type="match status" value="1"/>
</dbReference>
<dbReference type="Proteomes" id="UP000199452">
    <property type="component" value="Unassembled WGS sequence"/>
</dbReference>
<gene>
    <name evidence="1" type="ORF">SAMN05216323_102014</name>
</gene>
<dbReference type="SFLD" id="SFLDG01129">
    <property type="entry name" value="C1.5:_HAD__Beta-PGM__Phosphata"/>
    <property type="match status" value="1"/>
</dbReference>
<dbReference type="AlphaFoldDB" id="A0A1G6JGP3"/>
<dbReference type="InterPro" id="IPR023214">
    <property type="entry name" value="HAD_sf"/>
</dbReference>
<evidence type="ECO:0000313" key="1">
    <source>
        <dbReference type="EMBL" id="SDC17899.1"/>
    </source>
</evidence>
<dbReference type="InterPro" id="IPR052550">
    <property type="entry name" value="Pyrimidine_5'-ntase_YjjG"/>
</dbReference>